<protein>
    <submittedName>
        <fullName evidence="2">Carboxypeptidase regulatory-like domain-containing protein</fullName>
    </submittedName>
    <submittedName>
        <fullName evidence="1">Plastocyanin</fullName>
    </submittedName>
</protein>
<dbReference type="GO" id="GO:0004180">
    <property type="term" value="F:carboxypeptidase activity"/>
    <property type="evidence" value="ECO:0007669"/>
    <property type="project" value="UniProtKB-KW"/>
</dbReference>
<gene>
    <name evidence="2" type="ORF">DYE49_09465</name>
    <name evidence="1" type="ORF">HNP77_002400</name>
</gene>
<dbReference type="InterPro" id="IPR008930">
    <property type="entry name" value="Terpenoid_cyclase/PrenylTrfase"/>
</dbReference>
<dbReference type="SUPFAM" id="SSF48239">
    <property type="entry name" value="Terpenoid cyclases/Protein prenyltransferases"/>
    <property type="match status" value="1"/>
</dbReference>
<dbReference type="KEGG" id="trc:DYE49_09465"/>
<reference evidence="1 3" key="2">
    <citation type="submission" date="2020-08" db="EMBL/GenBank/DDBJ databases">
        <title>Genomic Encyclopedia of Type Strains, Phase IV (KMG-IV): sequencing the most valuable type-strain genomes for metagenomic binning, comparative biology and taxonomic classification.</title>
        <authorList>
            <person name="Goeker M."/>
        </authorList>
    </citation>
    <scope>NUCLEOTIDE SEQUENCE [LARGE SCALE GENOMIC DNA]</scope>
    <source>
        <strain evidence="1 3">DSM 103679</strain>
    </source>
</reference>
<name>A0A840SGZ2_9SPIR</name>
<reference evidence="2 4" key="1">
    <citation type="submission" date="2018-08" db="EMBL/GenBank/DDBJ databases">
        <title>The first complete genome of Treponema rectale (CHPAT), a commensal spirochete of the bovine rectum.</title>
        <authorList>
            <person name="Staton G.J."/>
            <person name="Clegg S.R."/>
            <person name="Carter S.D."/>
            <person name="Radford A.D."/>
            <person name="Darby A."/>
            <person name="Hall N."/>
            <person name="Birtles R.J."/>
            <person name="Evans N.J."/>
        </authorList>
    </citation>
    <scope>NUCLEOTIDE SEQUENCE [LARGE SCALE GENOMIC DNA]</scope>
    <source>
        <strain evidence="2 4">CHPA</strain>
    </source>
</reference>
<dbReference type="Proteomes" id="UP000593591">
    <property type="component" value="Chromosome"/>
</dbReference>
<dbReference type="AlphaFoldDB" id="A0A840SGZ2"/>
<keyword evidence="2" id="KW-0645">Protease</keyword>
<keyword evidence="2" id="KW-0378">Hydrolase</keyword>
<organism evidence="1 3">
    <name type="scientific">Treponema rectale</name>
    <dbReference type="NCBI Taxonomy" id="744512"/>
    <lineage>
        <taxon>Bacteria</taxon>
        <taxon>Pseudomonadati</taxon>
        <taxon>Spirochaetota</taxon>
        <taxon>Spirochaetia</taxon>
        <taxon>Spirochaetales</taxon>
        <taxon>Treponemataceae</taxon>
        <taxon>Treponema</taxon>
    </lineage>
</organism>
<dbReference type="EMBL" id="CP031517">
    <property type="protein sequence ID" value="QOS40671.1"/>
    <property type="molecule type" value="Genomic_DNA"/>
</dbReference>
<dbReference type="EMBL" id="JACHFR010000005">
    <property type="protein sequence ID" value="MBB5220010.1"/>
    <property type="molecule type" value="Genomic_DNA"/>
</dbReference>
<dbReference type="RefSeq" id="WP_184653677.1">
    <property type="nucleotide sequence ID" value="NZ_JACHFR010000005.1"/>
</dbReference>
<evidence type="ECO:0000313" key="3">
    <source>
        <dbReference type="Proteomes" id="UP000578697"/>
    </source>
</evidence>
<proteinExistence type="predicted"/>
<dbReference type="PROSITE" id="PS51257">
    <property type="entry name" value="PROKAR_LIPOPROTEIN"/>
    <property type="match status" value="1"/>
</dbReference>
<keyword evidence="3" id="KW-1185">Reference proteome</keyword>
<sequence>MKENIISFFILSIFLLTGCSSDNNSSEVDETFTVSGKVVDSDGSGLANIRLTIGNQTVYSLASGEWSVSNLKGSVKITPMADGYTFTPASATASSTLTVTFVAEKTAINLSAEAENIVAWFENVQYSNGLLPSTESSSTISLYDNALAALVFTATGKYSKAESIFNFFNQRIGSELTTNGGFYQFRSTDGTTSGDRWLGDNAWLLIALNNYTAKVETTKYDKLKSTLEIWIRSLQDKDGGLWGGITASNSTIPKNTEGMIDAYCAVQGYDDFHKKLLSYLKENRYNSTDGLLVSWLGNYYEYALDNHSWGYCTFEDFPKTVLEKTTMYANTQRATVNGALITGFAPDIDKDIVWLEGTGQMVVAYQKAADSYKSTTYLAEMRKLLISSTLYPNSIGLPYASNLGTTYGSLQLWKGADTNICISSSAWYLFGLLNFDPMAVGYSRGTPDVDKFWKD</sequence>
<evidence type="ECO:0000313" key="1">
    <source>
        <dbReference type="EMBL" id="MBB5220010.1"/>
    </source>
</evidence>
<keyword evidence="2" id="KW-0121">Carboxypeptidase</keyword>
<evidence type="ECO:0000313" key="2">
    <source>
        <dbReference type="EMBL" id="QOS40671.1"/>
    </source>
</evidence>
<evidence type="ECO:0000313" key="4">
    <source>
        <dbReference type="Proteomes" id="UP000593591"/>
    </source>
</evidence>
<dbReference type="Proteomes" id="UP000578697">
    <property type="component" value="Unassembled WGS sequence"/>
</dbReference>
<accession>A0A840SGZ2</accession>